<proteinExistence type="predicted"/>
<organism evidence="2 3">
    <name type="scientific">Candidatus Anaerobiospirillum merdipullorum</name>
    <dbReference type="NCBI Taxonomy" id="2838450"/>
    <lineage>
        <taxon>Bacteria</taxon>
        <taxon>Pseudomonadati</taxon>
        <taxon>Pseudomonadota</taxon>
        <taxon>Gammaproteobacteria</taxon>
        <taxon>Aeromonadales</taxon>
        <taxon>Succinivibrionaceae</taxon>
        <taxon>Anaerobiospirillum</taxon>
    </lineage>
</organism>
<dbReference type="Proteomes" id="UP000824150">
    <property type="component" value="Unassembled WGS sequence"/>
</dbReference>
<sequence>MRLRILALALCSGILCFSGCRMVSVQEYQQLQDPESPLLKQAPEIFKNKLTSQITETALAVDELTNKLSTEQDFAKACETYGFRQSSDLQCNFPVKVEGSITAINTKSRRGTITVTTAAGTEVKVQIGPVIMGTALRDIQKGVSYTSFNDQTVYGEYGELINAQSVELSKSQKFEVGQTVEIYGAFSSWDFPNMSTVRVAPVAVTIK</sequence>
<evidence type="ECO:0000313" key="3">
    <source>
        <dbReference type="Proteomes" id="UP000824150"/>
    </source>
</evidence>
<reference evidence="2" key="2">
    <citation type="submission" date="2021-04" db="EMBL/GenBank/DDBJ databases">
        <authorList>
            <person name="Gilroy R."/>
        </authorList>
    </citation>
    <scope>NUCLEOTIDE SEQUENCE</scope>
    <source>
        <strain evidence="2">687</strain>
    </source>
</reference>
<evidence type="ECO:0000256" key="1">
    <source>
        <dbReference type="SAM" id="SignalP"/>
    </source>
</evidence>
<dbReference type="InterPro" id="IPR036215">
    <property type="entry name" value="TM0957-like_sf"/>
</dbReference>
<dbReference type="InterPro" id="IPR014582">
    <property type="entry name" value="UCP033535_lipo"/>
</dbReference>
<comment type="caution">
    <text evidence="2">The sequence shown here is derived from an EMBL/GenBank/DDBJ whole genome shotgun (WGS) entry which is preliminary data.</text>
</comment>
<feature type="chain" id="PRO_5039436830" evidence="1">
    <location>
        <begin position="24"/>
        <end position="207"/>
    </location>
</feature>
<dbReference type="Pfam" id="PF10054">
    <property type="entry name" value="DUF2291"/>
    <property type="match status" value="1"/>
</dbReference>
<accession>A0A9E2KNR8</accession>
<keyword evidence="1" id="KW-0732">Signal</keyword>
<gene>
    <name evidence="2" type="ORF">IAA31_07130</name>
</gene>
<evidence type="ECO:0000313" key="2">
    <source>
        <dbReference type="EMBL" id="MBU3827246.1"/>
    </source>
</evidence>
<feature type="signal peptide" evidence="1">
    <location>
        <begin position="1"/>
        <end position="23"/>
    </location>
</feature>
<dbReference type="SUPFAM" id="SSF141318">
    <property type="entry name" value="TM0957-like"/>
    <property type="match status" value="1"/>
</dbReference>
<name>A0A9E2KNR8_9GAMM</name>
<protein>
    <submittedName>
        <fullName evidence="2">DUF2291 domain-containing protein</fullName>
    </submittedName>
</protein>
<dbReference type="AlphaFoldDB" id="A0A9E2KNR8"/>
<dbReference type="EMBL" id="JAHLFG010000077">
    <property type="protein sequence ID" value="MBU3827246.1"/>
    <property type="molecule type" value="Genomic_DNA"/>
</dbReference>
<reference evidence="2" key="1">
    <citation type="journal article" date="2021" name="PeerJ">
        <title>Extensive microbial diversity within the chicken gut microbiome revealed by metagenomics and culture.</title>
        <authorList>
            <person name="Gilroy R."/>
            <person name="Ravi A."/>
            <person name="Getino M."/>
            <person name="Pursley I."/>
            <person name="Horton D.L."/>
            <person name="Alikhan N.F."/>
            <person name="Baker D."/>
            <person name="Gharbi K."/>
            <person name="Hall N."/>
            <person name="Watson M."/>
            <person name="Adriaenssens E.M."/>
            <person name="Foster-Nyarko E."/>
            <person name="Jarju S."/>
            <person name="Secka A."/>
            <person name="Antonio M."/>
            <person name="Oren A."/>
            <person name="Chaudhuri R.R."/>
            <person name="La Ragione R."/>
            <person name="Hildebrand F."/>
            <person name="Pallen M.J."/>
        </authorList>
    </citation>
    <scope>NUCLEOTIDE SEQUENCE</scope>
    <source>
        <strain evidence="2">687</strain>
    </source>
</reference>